<keyword evidence="2" id="KW-1133">Transmembrane helix</keyword>
<dbReference type="PANTHER" id="PTHR35483:SF1">
    <property type="entry name" value="GLYCINE-RICH PROTEIN-RELATED"/>
    <property type="match status" value="1"/>
</dbReference>
<gene>
    <name evidence="4" type="ORF">D0Y65_023048</name>
    <name evidence="3" type="ORF">glysoja_029374</name>
</gene>
<dbReference type="GO" id="GO:0009507">
    <property type="term" value="C:chloroplast"/>
    <property type="evidence" value="ECO:0007669"/>
    <property type="project" value="TreeGrafter"/>
</dbReference>
<evidence type="ECO:0000256" key="2">
    <source>
        <dbReference type="SAM" id="Phobius"/>
    </source>
</evidence>
<organism evidence="3">
    <name type="scientific">Glycine soja</name>
    <name type="common">Wild soybean</name>
    <dbReference type="NCBI Taxonomy" id="3848"/>
    <lineage>
        <taxon>Eukaryota</taxon>
        <taxon>Viridiplantae</taxon>
        <taxon>Streptophyta</taxon>
        <taxon>Embryophyta</taxon>
        <taxon>Tracheophyta</taxon>
        <taxon>Spermatophyta</taxon>
        <taxon>Magnoliopsida</taxon>
        <taxon>eudicotyledons</taxon>
        <taxon>Gunneridae</taxon>
        <taxon>Pentapetalae</taxon>
        <taxon>rosids</taxon>
        <taxon>fabids</taxon>
        <taxon>Fabales</taxon>
        <taxon>Fabaceae</taxon>
        <taxon>Papilionoideae</taxon>
        <taxon>50 kb inversion clade</taxon>
        <taxon>NPAAA clade</taxon>
        <taxon>indigoferoid/millettioid clade</taxon>
        <taxon>Phaseoleae</taxon>
        <taxon>Glycine</taxon>
        <taxon>Glycine subgen. Soja</taxon>
    </lineage>
</organism>
<reference evidence="4 5" key="2">
    <citation type="submission" date="2018-09" db="EMBL/GenBank/DDBJ databases">
        <title>A high-quality reference genome of wild soybean provides a powerful tool to mine soybean genomes.</title>
        <authorList>
            <person name="Xie M."/>
            <person name="Chung C.Y.L."/>
            <person name="Li M.-W."/>
            <person name="Wong F.-L."/>
            <person name="Chan T.-F."/>
            <person name="Lam H.-M."/>
        </authorList>
    </citation>
    <scope>NUCLEOTIDE SEQUENCE [LARGE SCALE GENOMIC DNA]</scope>
    <source>
        <strain evidence="5">cv. W05</strain>
        <tissue evidence="4">Hypocotyl of etiolated seedlings</tissue>
    </source>
</reference>
<dbReference type="Proteomes" id="UP000289340">
    <property type="component" value="Chromosome 9"/>
</dbReference>
<reference evidence="3" key="1">
    <citation type="submission" date="2014-07" db="EMBL/GenBank/DDBJ databases">
        <title>Identification of a novel salt tolerance gene in wild soybean by whole-genome sequencing.</title>
        <authorList>
            <person name="Lam H.-M."/>
            <person name="Qi X."/>
            <person name="Li M.-W."/>
            <person name="Liu X."/>
            <person name="Xie M."/>
            <person name="Ni M."/>
            <person name="Xu X."/>
        </authorList>
    </citation>
    <scope>NUCLEOTIDE SEQUENCE [LARGE SCALE GENOMIC DNA]</scope>
    <source>
        <tissue evidence="3">Root</tissue>
    </source>
</reference>
<dbReference type="AlphaFoldDB" id="A0A0B2PUM0"/>
<feature type="region of interest" description="Disordered" evidence="1">
    <location>
        <begin position="114"/>
        <end position="141"/>
    </location>
</feature>
<dbReference type="EMBL" id="QZWG01000009">
    <property type="protein sequence ID" value="RZB90420.1"/>
    <property type="molecule type" value="Genomic_DNA"/>
</dbReference>
<accession>A0A0B2PUM0</accession>
<evidence type="ECO:0000313" key="4">
    <source>
        <dbReference type="EMBL" id="RZB90420.1"/>
    </source>
</evidence>
<keyword evidence="5" id="KW-1185">Reference proteome</keyword>
<evidence type="ECO:0000313" key="3">
    <source>
        <dbReference type="EMBL" id="KHN12840.1"/>
    </source>
</evidence>
<dbReference type="Proteomes" id="UP000053555">
    <property type="component" value="Unassembled WGS sequence"/>
</dbReference>
<keyword evidence="2" id="KW-0472">Membrane</keyword>
<name>A0A0B2PUM0_GLYSO</name>
<feature type="transmembrane region" description="Helical" evidence="2">
    <location>
        <begin position="150"/>
        <end position="171"/>
    </location>
</feature>
<feature type="compositionally biased region" description="Gly residues" evidence="1">
    <location>
        <begin position="116"/>
        <end position="133"/>
    </location>
</feature>
<sequence>MKMSVIRVAPCLPGVYAPPITSSQLRRRDFNSTPPSLPTAFDPISVTSLSLKAEPSPRLHCLHGLKSRQPLHVCFAGGQEMMENNGDFQSKSLQKAMGQLKGYSIEDILRQQIEKGGSGGKPPGGRGSGGGGSDNSSGGSDGMSNETLQVVLASVCFILMYIFVINGLELLKLAKDCIKFVSGRGQSVRLKQAVYKWVRIYKNIIEKMEAARNGLEKASTCLLDHDFFRGVFRHNMKSNPEE</sequence>
<dbReference type="SMR" id="A0A0B2PUM0"/>
<keyword evidence="2" id="KW-0812">Transmembrane</keyword>
<dbReference type="PANTHER" id="PTHR35483">
    <property type="entry name" value="NUCLEUSENVELOPE PROTEIN"/>
    <property type="match status" value="1"/>
</dbReference>
<dbReference type="Gramene" id="XM_028392855.1">
    <property type="protein sequence ID" value="XP_028248656.1"/>
    <property type="gene ID" value="LOC114425887"/>
</dbReference>
<protein>
    <submittedName>
        <fullName evidence="3">Uncharacterized protein</fullName>
    </submittedName>
</protein>
<evidence type="ECO:0000256" key="1">
    <source>
        <dbReference type="SAM" id="MobiDB-lite"/>
    </source>
</evidence>
<dbReference type="EMBL" id="KN662943">
    <property type="protein sequence ID" value="KHN12840.1"/>
    <property type="molecule type" value="Genomic_DNA"/>
</dbReference>
<evidence type="ECO:0000313" key="5">
    <source>
        <dbReference type="Proteomes" id="UP000289340"/>
    </source>
</evidence>
<proteinExistence type="predicted"/>